<accession>A0ABV6V4G0</accession>
<protein>
    <submittedName>
        <fullName evidence="1">Uncharacterized protein</fullName>
    </submittedName>
</protein>
<name>A0ABV6V4G0_9ACTN</name>
<dbReference type="EMBL" id="JBHEZX010000002">
    <property type="protein sequence ID" value="MFC1408616.1"/>
    <property type="molecule type" value="Genomic_DNA"/>
</dbReference>
<proteinExistence type="predicted"/>
<dbReference type="Proteomes" id="UP001592582">
    <property type="component" value="Unassembled WGS sequence"/>
</dbReference>
<gene>
    <name evidence="1" type="ORF">ACEZDG_04910</name>
</gene>
<keyword evidence="2" id="KW-1185">Reference proteome</keyword>
<reference evidence="1 2" key="1">
    <citation type="submission" date="2024-09" db="EMBL/GenBank/DDBJ databases">
        <authorList>
            <person name="Lee S.D."/>
        </authorList>
    </citation>
    <scope>NUCLEOTIDE SEQUENCE [LARGE SCALE GENOMIC DNA]</scope>
    <source>
        <strain evidence="1 2">N1-1</strain>
    </source>
</reference>
<organism evidence="1 2">
    <name type="scientific">Streptacidiphilus alkalitolerans</name>
    <dbReference type="NCBI Taxonomy" id="3342712"/>
    <lineage>
        <taxon>Bacteria</taxon>
        <taxon>Bacillati</taxon>
        <taxon>Actinomycetota</taxon>
        <taxon>Actinomycetes</taxon>
        <taxon>Kitasatosporales</taxon>
        <taxon>Streptomycetaceae</taxon>
        <taxon>Streptacidiphilus</taxon>
    </lineage>
</organism>
<evidence type="ECO:0000313" key="2">
    <source>
        <dbReference type="Proteomes" id="UP001592582"/>
    </source>
</evidence>
<comment type="caution">
    <text evidence="1">The sequence shown here is derived from an EMBL/GenBank/DDBJ whole genome shotgun (WGS) entry which is preliminary data.</text>
</comment>
<evidence type="ECO:0000313" key="1">
    <source>
        <dbReference type="EMBL" id="MFC1408616.1"/>
    </source>
</evidence>
<sequence>MTRTKKSGLAKTIGILTAATSLALIGSGIAQASTSSVWYAKLSYGQEGNSNLVQASTNAQSCWSWRSATSDANIYIILFDETANTRLWQNDYEKIAPGGHPAFICSPIEGVRSGDKVQTIVKEENTNNSVSGVYSWVQTDQ</sequence>